<name>A0A510Y160_9GAMM</name>
<dbReference type="Proteomes" id="UP000321419">
    <property type="component" value="Unassembled WGS sequence"/>
</dbReference>
<keyword evidence="1" id="KW-0472">Membrane</keyword>
<accession>A0A510Y160</accession>
<comment type="caution">
    <text evidence="2">The sequence shown here is derived from an EMBL/GenBank/DDBJ whole genome shotgun (WGS) entry which is preliminary data.</text>
</comment>
<proteinExistence type="predicted"/>
<feature type="transmembrane region" description="Helical" evidence="1">
    <location>
        <begin position="15"/>
        <end position="38"/>
    </location>
</feature>
<protein>
    <submittedName>
        <fullName evidence="2">Uncharacterized protein</fullName>
    </submittedName>
</protein>
<dbReference type="EMBL" id="BJUM01000075">
    <property type="protein sequence ID" value="GEK57038.1"/>
    <property type="molecule type" value="Genomic_DNA"/>
</dbReference>
<keyword evidence="1" id="KW-0812">Transmembrane</keyword>
<evidence type="ECO:0000313" key="3">
    <source>
        <dbReference type="Proteomes" id="UP000321419"/>
    </source>
</evidence>
<dbReference type="AlphaFoldDB" id="A0A510Y160"/>
<sequence length="47" mass="5032">MNVLNLSTYSAHIKIVGLIAIVISIAAWSTDLLGIVYVSPIVECSDQ</sequence>
<evidence type="ECO:0000256" key="1">
    <source>
        <dbReference type="SAM" id="Phobius"/>
    </source>
</evidence>
<dbReference type="RefSeq" id="WP_245852286.1">
    <property type="nucleotide sequence ID" value="NZ_BJUM01000075.1"/>
</dbReference>
<evidence type="ECO:0000313" key="2">
    <source>
        <dbReference type="EMBL" id="GEK57038.1"/>
    </source>
</evidence>
<keyword evidence="1" id="KW-1133">Transmembrane helix</keyword>
<gene>
    <name evidence="2" type="ORF">PES01_38830</name>
</gene>
<organism evidence="2 3">
    <name type="scientific">Pseudoalteromonas espejiana</name>
    <dbReference type="NCBI Taxonomy" id="28107"/>
    <lineage>
        <taxon>Bacteria</taxon>
        <taxon>Pseudomonadati</taxon>
        <taxon>Pseudomonadota</taxon>
        <taxon>Gammaproteobacteria</taxon>
        <taxon>Alteromonadales</taxon>
        <taxon>Pseudoalteromonadaceae</taxon>
        <taxon>Pseudoalteromonas</taxon>
    </lineage>
</organism>
<keyword evidence="3" id="KW-1185">Reference proteome</keyword>
<reference evidence="2 3" key="1">
    <citation type="submission" date="2019-07" db="EMBL/GenBank/DDBJ databases">
        <title>Whole genome shotgun sequence of Pseudoalteromonas espejiana NBRC 102222.</title>
        <authorList>
            <person name="Hosoyama A."/>
            <person name="Uohara A."/>
            <person name="Ohji S."/>
            <person name="Ichikawa N."/>
        </authorList>
    </citation>
    <scope>NUCLEOTIDE SEQUENCE [LARGE SCALE GENOMIC DNA]</scope>
    <source>
        <strain evidence="2 3">NBRC 102222</strain>
    </source>
</reference>